<dbReference type="EMBL" id="ACZI02000002">
    <property type="protein sequence ID" value="EFV13067.1"/>
    <property type="molecule type" value="Genomic_DNA"/>
</dbReference>
<name>E5XRG5_SEGRC</name>
<dbReference type="AlphaFoldDB" id="E5XRG5"/>
<dbReference type="PROSITE" id="PS51257">
    <property type="entry name" value="PROKAR_LIPOPROTEIN"/>
    <property type="match status" value="1"/>
</dbReference>
<evidence type="ECO:0008006" key="4">
    <source>
        <dbReference type="Google" id="ProtNLM"/>
    </source>
</evidence>
<gene>
    <name evidence="2" type="ORF">HMPREF9336_02087</name>
</gene>
<dbReference type="Proteomes" id="UP000004816">
    <property type="component" value="Unassembled WGS sequence"/>
</dbReference>
<keyword evidence="3" id="KW-1185">Reference proteome</keyword>
<accession>E5XRG5</accession>
<comment type="caution">
    <text evidence="2">The sequence shown here is derived from an EMBL/GenBank/DDBJ whole genome shotgun (WGS) entry which is preliminary data.</text>
</comment>
<dbReference type="OrthoDB" id="9909328at2"/>
<dbReference type="HOGENOM" id="CLU_1488067_0_0_11"/>
<sequence>MPPVLRAERLVCFAAAVALLAGCAPHGGGEGPGVSGRHGASAESSASASPTTAAGTFKGVPAAAGDKEQLGDFCGWYTDELQQSMDAVSAFLGAFEVAGGDHDDPQIEGTAHEAEQAAGDAVNALNDFLSGFSDGLSEAARLAVLALRDAMAALASAIREQKGSEQINAEVALFNEAYKALRPACS</sequence>
<evidence type="ECO:0000313" key="3">
    <source>
        <dbReference type="Proteomes" id="UP000004816"/>
    </source>
</evidence>
<evidence type="ECO:0000256" key="1">
    <source>
        <dbReference type="SAM" id="MobiDB-lite"/>
    </source>
</evidence>
<evidence type="ECO:0000313" key="2">
    <source>
        <dbReference type="EMBL" id="EFV13067.1"/>
    </source>
</evidence>
<dbReference type="RefSeq" id="WP_007470131.1">
    <property type="nucleotide sequence ID" value="NZ_KI391953.1"/>
</dbReference>
<proteinExistence type="predicted"/>
<protein>
    <recommendedName>
        <fullName evidence="4">Lipoprotein</fullName>
    </recommendedName>
</protein>
<reference evidence="2 3" key="1">
    <citation type="journal article" date="2011" name="Stand. Genomic Sci.">
        <title>High quality draft genome sequence of Segniliparus rugosus CDC 945(T)= (ATCC BAA-974(T)).</title>
        <authorList>
            <person name="Earl A.M."/>
            <person name="Desjardins C.A."/>
            <person name="Fitzgerald M.G."/>
            <person name="Arachchi H.M."/>
            <person name="Zeng Q."/>
            <person name="Mehta T."/>
            <person name="Griggs A."/>
            <person name="Birren B.W."/>
            <person name="Toney N.C."/>
            <person name="Carr J."/>
            <person name="Posey J."/>
            <person name="Butler W.R."/>
        </authorList>
    </citation>
    <scope>NUCLEOTIDE SEQUENCE [LARGE SCALE GENOMIC DNA]</scope>
    <source>
        <strain evidence="3">ATCC BAA-974 / DSM 45345 / CCUG 50838 / CIP 108380 / JCM 13579 / CDC 945</strain>
    </source>
</reference>
<feature type="region of interest" description="Disordered" evidence="1">
    <location>
        <begin position="30"/>
        <end position="53"/>
    </location>
</feature>
<feature type="compositionally biased region" description="Low complexity" evidence="1">
    <location>
        <begin position="37"/>
        <end position="53"/>
    </location>
</feature>
<organism evidence="2 3">
    <name type="scientific">Segniliparus rugosus (strain ATCC BAA-974 / DSM 45345 / CCUG 50838 / CIP 108380 / JCM 13579 / CDC 945)</name>
    <dbReference type="NCBI Taxonomy" id="679197"/>
    <lineage>
        <taxon>Bacteria</taxon>
        <taxon>Bacillati</taxon>
        <taxon>Actinomycetota</taxon>
        <taxon>Actinomycetes</taxon>
        <taxon>Mycobacteriales</taxon>
        <taxon>Segniliparaceae</taxon>
        <taxon>Segniliparus</taxon>
    </lineage>
</organism>
<dbReference type="STRING" id="679197.HMPREF9336_02087"/>